<proteinExistence type="predicted"/>
<dbReference type="AlphaFoldDB" id="A0A4S3TLY3"/>
<comment type="caution">
    <text evidence="1">The sequence shown here is derived from an EMBL/GenBank/DDBJ whole genome shotgun (WGS) entry which is preliminary data.</text>
</comment>
<keyword evidence="2" id="KW-1185">Reference proteome</keyword>
<sequence length="100" mass="11868">MQRPRIWWCRIRSRLLFIIGTFEKTIEAFAVELDEMATENSDKRRKHLLEGEEDREFFHHSGSGRLLEGFQKEFRDSLESNPASILCRPSLREVFDIPTL</sequence>
<gene>
    <name evidence="1" type="ORF">D8Y22_13840</name>
</gene>
<dbReference type="EMBL" id="RBZW01000036">
    <property type="protein sequence ID" value="THE64263.1"/>
    <property type="molecule type" value="Genomic_DNA"/>
</dbReference>
<dbReference type="Proteomes" id="UP000318864">
    <property type="component" value="Unassembled WGS sequence"/>
</dbReference>
<name>A0A4S3TLY3_9EURY</name>
<accession>A0A4S3TLY3</accession>
<reference evidence="1 2" key="1">
    <citation type="submission" date="2018-10" db="EMBL/GenBank/DDBJ databases">
        <title>Natronolimnobius sp. XQ-INN 246 isolated from Inner Mongolia Autonomous Region of China.</title>
        <authorList>
            <person name="Xue Q."/>
        </authorList>
    </citation>
    <scope>NUCLEOTIDE SEQUENCE [LARGE SCALE GENOMIC DNA]</scope>
    <source>
        <strain evidence="1 2">XQ-INN 246</strain>
    </source>
</reference>
<protein>
    <submittedName>
        <fullName evidence="1">Uncharacterized protein</fullName>
    </submittedName>
</protein>
<evidence type="ECO:0000313" key="2">
    <source>
        <dbReference type="Proteomes" id="UP000318864"/>
    </source>
</evidence>
<organism evidence="1 2">
    <name type="scientific">Salinadaptatus halalkaliphilus</name>
    <dbReference type="NCBI Taxonomy" id="2419781"/>
    <lineage>
        <taxon>Archaea</taxon>
        <taxon>Methanobacteriati</taxon>
        <taxon>Methanobacteriota</taxon>
        <taxon>Stenosarchaea group</taxon>
        <taxon>Halobacteria</taxon>
        <taxon>Halobacteriales</taxon>
        <taxon>Natrialbaceae</taxon>
        <taxon>Salinadaptatus</taxon>
    </lineage>
</organism>
<evidence type="ECO:0000313" key="1">
    <source>
        <dbReference type="EMBL" id="THE64263.1"/>
    </source>
</evidence>